<dbReference type="SUPFAM" id="SSF55729">
    <property type="entry name" value="Acyl-CoA N-acyltransferases (Nat)"/>
    <property type="match status" value="1"/>
</dbReference>
<reference evidence="2 3" key="1">
    <citation type="submission" date="2021-01" db="EMBL/GenBank/DDBJ databases">
        <title>Whole genome shotgun sequence of Catellatospora chokoriensis NBRC 107358.</title>
        <authorList>
            <person name="Komaki H."/>
            <person name="Tamura T."/>
        </authorList>
    </citation>
    <scope>NUCLEOTIDE SEQUENCE [LARGE SCALE GENOMIC DNA]</scope>
    <source>
        <strain evidence="2 3">NBRC 107358</strain>
    </source>
</reference>
<protein>
    <submittedName>
        <fullName evidence="2">Acetyltransferase</fullName>
    </submittedName>
</protein>
<dbReference type="PANTHER" id="PTHR43610">
    <property type="entry name" value="BLL6696 PROTEIN"/>
    <property type="match status" value="1"/>
</dbReference>
<comment type="caution">
    <text evidence="2">The sequence shown here is derived from an EMBL/GenBank/DDBJ whole genome shotgun (WGS) entry which is preliminary data.</text>
</comment>
<sequence length="204" mass="22448">MITDVPAEISFAEKPTLTGDLVTLRPLRATDAPALAASTLDPDVDRLTGTHTTFSLDVLERWYASRAEHDDRLDLAIVEQATGETTGEVVLSDLDARNRSCSFRIALFGGRFFGRGLGTEASRMVLDYAFGTVGVHRIGLEVFAFNPRARRVYEKVGFVLEGTKRDALCWDGDWVDAHIMSVLAEGWAAHRGRPRSVTTRALPV</sequence>
<evidence type="ECO:0000313" key="2">
    <source>
        <dbReference type="EMBL" id="GIF94825.1"/>
    </source>
</evidence>
<dbReference type="RefSeq" id="WP_191842713.1">
    <property type="nucleotide sequence ID" value="NZ_BAAALB010000027.1"/>
</dbReference>
<dbReference type="InterPro" id="IPR016181">
    <property type="entry name" value="Acyl_CoA_acyltransferase"/>
</dbReference>
<accession>A0A8J3NW55</accession>
<keyword evidence="3" id="KW-1185">Reference proteome</keyword>
<dbReference type="AlphaFoldDB" id="A0A8J3NW55"/>
<proteinExistence type="predicted"/>
<name>A0A8J3NW55_9ACTN</name>
<dbReference type="Gene3D" id="3.40.630.30">
    <property type="match status" value="1"/>
</dbReference>
<gene>
    <name evidence="2" type="ORF">Cch02nite_82690</name>
</gene>
<dbReference type="InterPro" id="IPR000182">
    <property type="entry name" value="GNAT_dom"/>
</dbReference>
<dbReference type="Pfam" id="PF13302">
    <property type="entry name" value="Acetyltransf_3"/>
    <property type="match status" value="1"/>
</dbReference>
<dbReference type="PANTHER" id="PTHR43610:SF1">
    <property type="entry name" value="N-ACETYLTRANSFERASE DOMAIN-CONTAINING PROTEIN"/>
    <property type="match status" value="1"/>
</dbReference>
<evidence type="ECO:0000313" key="3">
    <source>
        <dbReference type="Proteomes" id="UP000619293"/>
    </source>
</evidence>
<dbReference type="GO" id="GO:0016747">
    <property type="term" value="F:acyltransferase activity, transferring groups other than amino-acyl groups"/>
    <property type="evidence" value="ECO:0007669"/>
    <property type="project" value="InterPro"/>
</dbReference>
<evidence type="ECO:0000259" key="1">
    <source>
        <dbReference type="PROSITE" id="PS51186"/>
    </source>
</evidence>
<feature type="domain" description="N-acetyltransferase" evidence="1">
    <location>
        <begin position="22"/>
        <end position="185"/>
    </location>
</feature>
<dbReference type="EMBL" id="BONG01000124">
    <property type="protein sequence ID" value="GIF94825.1"/>
    <property type="molecule type" value="Genomic_DNA"/>
</dbReference>
<organism evidence="2 3">
    <name type="scientific">Catellatospora chokoriensis</name>
    <dbReference type="NCBI Taxonomy" id="310353"/>
    <lineage>
        <taxon>Bacteria</taxon>
        <taxon>Bacillati</taxon>
        <taxon>Actinomycetota</taxon>
        <taxon>Actinomycetes</taxon>
        <taxon>Micromonosporales</taxon>
        <taxon>Micromonosporaceae</taxon>
        <taxon>Catellatospora</taxon>
    </lineage>
</organism>
<dbReference type="PROSITE" id="PS51186">
    <property type="entry name" value="GNAT"/>
    <property type="match status" value="1"/>
</dbReference>
<dbReference type="Proteomes" id="UP000619293">
    <property type="component" value="Unassembled WGS sequence"/>
</dbReference>